<evidence type="ECO:0000313" key="1">
    <source>
        <dbReference type="EMBL" id="KHE93017.1"/>
    </source>
</evidence>
<dbReference type="AlphaFoldDB" id="A0A0B0EIY8"/>
<proteinExistence type="predicted"/>
<sequence>MIRVILYNEILMKKPSLKTPLIVLFIAWQLFLNVKLTEAATITGNDNYSDINTFIQHPTIFFKDPDFNFGQIYKGQKIEHIYKFENRGKDTLKIKKVKTSCGCTAAILTADTIPPGQTGEIKVTFSSDSISGNINKSITVASNDPDTPNYRLTISGEIIKDLIINPEHIDFGSVLAGEKTSKTVSIKSQTVPDFKIKKITPSKPFIDARIVGEKNGEHIIEIALKHNPVIGRFSGGIYLETNSHIQQKFNIPFFGEIEGDITTYPKKIYYGSVVKGKELTQKLYVKVNKGNIEILKIKTFPDYISARIIEEKERKKPHYLIEVTLHSDAAAGNIGGVIELRTNSKTQPVTLIRIIGEVE</sequence>
<organism evidence="1 2">
    <name type="scientific">Candidatus Scalindua brodae</name>
    <dbReference type="NCBI Taxonomy" id="237368"/>
    <lineage>
        <taxon>Bacteria</taxon>
        <taxon>Pseudomonadati</taxon>
        <taxon>Planctomycetota</taxon>
        <taxon>Candidatus Brocadiia</taxon>
        <taxon>Candidatus Brocadiales</taxon>
        <taxon>Candidatus Scalinduaceae</taxon>
        <taxon>Candidatus Scalindua</taxon>
    </lineage>
</organism>
<dbReference type="Proteomes" id="UP000030652">
    <property type="component" value="Unassembled WGS sequence"/>
</dbReference>
<dbReference type="PANTHER" id="PTHR37833">
    <property type="entry name" value="LIPOPROTEIN-RELATED"/>
    <property type="match status" value="1"/>
</dbReference>
<dbReference type="eggNOG" id="ENOG502ZBUF">
    <property type="taxonomic scope" value="Bacteria"/>
</dbReference>
<comment type="caution">
    <text evidence="1">The sequence shown here is derived from an EMBL/GenBank/DDBJ whole genome shotgun (WGS) entry which is preliminary data.</text>
</comment>
<dbReference type="Gene3D" id="2.60.40.10">
    <property type="entry name" value="Immunoglobulins"/>
    <property type="match status" value="1"/>
</dbReference>
<dbReference type="InterPro" id="IPR013783">
    <property type="entry name" value="Ig-like_fold"/>
</dbReference>
<protein>
    <recommendedName>
        <fullName evidence="3">DUF1573 domain-containing protein</fullName>
    </recommendedName>
</protein>
<dbReference type="PATRIC" id="fig|237368.3.peg.1337"/>
<evidence type="ECO:0008006" key="3">
    <source>
        <dbReference type="Google" id="ProtNLM"/>
    </source>
</evidence>
<dbReference type="InterPro" id="IPR011467">
    <property type="entry name" value="DUF1573"/>
</dbReference>
<dbReference type="Pfam" id="PF07610">
    <property type="entry name" value="DUF1573"/>
    <property type="match status" value="1"/>
</dbReference>
<gene>
    <name evidence="1" type="ORF">SCABRO_01224</name>
</gene>
<name>A0A0B0EIY8_9BACT</name>
<dbReference type="PANTHER" id="PTHR37833:SF1">
    <property type="entry name" value="SIGNAL PEPTIDE PROTEIN"/>
    <property type="match status" value="1"/>
</dbReference>
<evidence type="ECO:0000313" key="2">
    <source>
        <dbReference type="Proteomes" id="UP000030652"/>
    </source>
</evidence>
<dbReference type="EMBL" id="JRYO01000082">
    <property type="protein sequence ID" value="KHE93017.1"/>
    <property type="molecule type" value="Genomic_DNA"/>
</dbReference>
<accession>A0A0B0EIY8</accession>
<reference evidence="1 2" key="1">
    <citation type="submission" date="2014-10" db="EMBL/GenBank/DDBJ databases">
        <title>Draft genome of anammox bacterium scalindua brodae, obtained using differential coverage binning of sequence data from two enrichment reactors.</title>
        <authorList>
            <person name="Speth D.R."/>
            <person name="Russ L."/>
            <person name="Kartal B."/>
            <person name="Op den Camp H.J."/>
            <person name="Dutilh B.E."/>
            <person name="Jetten M.S."/>
        </authorList>
    </citation>
    <scope>NUCLEOTIDE SEQUENCE [LARGE SCALE GENOMIC DNA]</scope>
    <source>
        <strain evidence="1">RU1</strain>
    </source>
</reference>